<keyword evidence="2" id="KW-0012">Acyltransferase</keyword>
<evidence type="ECO:0000313" key="6">
    <source>
        <dbReference type="Proteomes" id="UP000316242"/>
    </source>
</evidence>
<dbReference type="SUPFAM" id="SSF55729">
    <property type="entry name" value="Acyl-CoA N-acyltransferases (Nat)"/>
    <property type="match status" value="1"/>
</dbReference>
<dbReference type="InterPro" id="IPR000182">
    <property type="entry name" value="GNAT_dom"/>
</dbReference>
<organism evidence="5 6">
    <name type="scientific">Glutamicibacter nicotianae</name>
    <name type="common">Arthrobacter nicotianae</name>
    <dbReference type="NCBI Taxonomy" id="37929"/>
    <lineage>
        <taxon>Bacteria</taxon>
        <taxon>Bacillati</taxon>
        <taxon>Actinomycetota</taxon>
        <taxon>Actinomycetes</taxon>
        <taxon>Micrococcales</taxon>
        <taxon>Micrococcaceae</taxon>
        <taxon>Glutamicibacter</taxon>
    </lineage>
</organism>
<protein>
    <submittedName>
        <fullName evidence="5">N-acetyltransferase</fullName>
    </submittedName>
</protein>
<evidence type="ECO:0000256" key="2">
    <source>
        <dbReference type="ARBA" id="ARBA00023315"/>
    </source>
</evidence>
<comment type="caution">
    <text evidence="5">The sequence shown here is derived from an EMBL/GenBank/DDBJ whole genome shotgun (WGS) entry which is preliminary data.</text>
</comment>
<gene>
    <name evidence="5" type="ORF">ANI01nite_11710</name>
</gene>
<dbReference type="PANTHER" id="PTHR43792:SF8">
    <property type="entry name" value="[RIBOSOMAL PROTEIN US5]-ALANINE N-ACETYLTRANSFERASE"/>
    <property type="match status" value="1"/>
</dbReference>
<dbReference type="RefSeq" id="WP_141356658.1">
    <property type="nucleotide sequence ID" value="NZ_BAAAWM010000001.1"/>
</dbReference>
<dbReference type="Proteomes" id="UP000316242">
    <property type="component" value="Unassembled WGS sequence"/>
</dbReference>
<dbReference type="Gene3D" id="3.40.630.30">
    <property type="match status" value="1"/>
</dbReference>
<comment type="similarity">
    <text evidence="3">Belongs to the acetyltransferase family. RimJ subfamily.</text>
</comment>
<proteinExistence type="inferred from homology"/>
<reference evidence="5 6" key="1">
    <citation type="submission" date="2019-06" db="EMBL/GenBank/DDBJ databases">
        <title>Whole genome shotgun sequence of Glutamicibacter nicotianae NBRC 14234.</title>
        <authorList>
            <person name="Hosoyama A."/>
            <person name="Uohara A."/>
            <person name="Ohji S."/>
            <person name="Ichikawa N."/>
        </authorList>
    </citation>
    <scope>NUCLEOTIDE SEQUENCE [LARGE SCALE GENOMIC DNA]</scope>
    <source>
        <strain evidence="5 6">NBRC 14234</strain>
    </source>
</reference>
<sequence>MSNNPPAHGVTTTEPELRLTDFRAQDLSAVHNFAADPLVCRYSTWGPNQLADTQKFLADALIEQLHRRLRAIMLGDVLIGSASVWATDRKAKAGELGYTLNREYWGNGYATAAVGHLLRLGFEDLGLERISATCDARNAASIRVLEKSGFKLEERRTEDPENNKGRVETLVFGLHRT</sequence>
<evidence type="ECO:0000256" key="3">
    <source>
        <dbReference type="ARBA" id="ARBA00038502"/>
    </source>
</evidence>
<dbReference type="Pfam" id="PF13302">
    <property type="entry name" value="Acetyltransf_3"/>
    <property type="match status" value="1"/>
</dbReference>
<evidence type="ECO:0000256" key="1">
    <source>
        <dbReference type="ARBA" id="ARBA00022679"/>
    </source>
</evidence>
<accession>A0ABQ0RJJ1</accession>
<evidence type="ECO:0000259" key="4">
    <source>
        <dbReference type="PROSITE" id="PS51186"/>
    </source>
</evidence>
<keyword evidence="1" id="KW-0808">Transferase</keyword>
<dbReference type="InterPro" id="IPR016181">
    <property type="entry name" value="Acyl_CoA_acyltransferase"/>
</dbReference>
<dbReference type="PANTHER" id="PTHR43792">
    <property type="entry name" value="GNAT FAMILY, PUTATIVE (AFU_ORTHOLOGUE AFUA_3G00765)-RELATED-RELATED"/>
    <property type="match status" value="1"/>
</dbReference>
<name>A0ABQ0RJJ1_GLUNI</name>
<dbReference type="EMBL" id="BJNE01000003">
    <property type="protein sequence ID" value="GEC11968.1"/>
    <property type="molecule type" value="Genomic_DNA"/>
</dbReference>
<keyword evidence="6" id="KW-1185">Reference proteome</keyword>
<dbReference type="InterPro" id="IPR051531">
    <property type="entry name" value="N-acetyltransferase"/>
</dbReference>
<evidence type="ECO:0000313" key="5">
    <source>
        <dbReference type="EMBL" id="GEC11968.1"/>
    </source>
</evidence>
<dbReference type="PROSITE" id="PS51186">
    <property type="entry name" value="GNAT"/>
    <property type="match status" value="1"/>
</dbReference>
<feature type="domain" description="N-acetyltransferase" evidence="4">
    <location>
        <begin position="17"/>
        <end position="177"/>
    </location>
</feature>